<dbReference type="InterPro" id="IPR050271">
    <property type="entry name" value="UDP-glycosyltransferase"/>
</dbReference>
<organism evidence="7 8">
    <name type="scientific">Pristionchus entomophagus</name>
    <dbReference type="NCBI Taxonomy" id="358040"/>
    <lineage>
        <taxon>Eukaryota</taxon>
        <taxon>Metazoa</taxon>
        <taxon>Ecdysozoa</taxon>
        <taxon>Nematoda</taxon>
        <taxon>Chromadorea</taxon>
        <taxon>Rhabditida</taxon>
        <taxon>Rhabditina</taxon>
        <taxon>Diplogasteromorpha</taxon>
        <taxon>Diplogasteroidea</taxon>
        <taxon>Neodiplogasteridae</taxon>
        <taxon>Pristionchus</taxon>
    </lineage>
</organism>
<evidence type="ECO:0000313" key="8">
    <source>
        <dbReference type="Proteomes" id="UP001432027"/>
    </source>
</evidence>
<proteinExistence type="inferred from homology"/>
<dbReference type="Gene3D" id="3.40.50.2000">
    <property type="entry name" value="Glycogen Phosphorylase B"/>
    <property type="match status" value="1"/>
</dbReference>
<comment type="catalytic activity">
    <reaction evidence="6">
        <text>glucuronate acceptor + UDP-alpha-D-glucuronate = acceptor beta-D-glucuronoside + UDP + H(+)</text>
        <dbReference type="Rhea" id="RHEA:21032"/>
        <dbReference type="ChEBI" id="CHEBI:15378"/>
        <dbReference type="ChEBI" id="CHEBI:58052"/>
        <dbReference type="ChEBI" id="CHEBI:58223"/>
        <dbReference type="ChEBI" id="CHEBI:132367"/>
        <dbReference type="ChEBI" id="CHEBI:132368"/>
        <dbReference type="EC" id="2.4.1.17"/>
    </reaction>
</comment>
<evidence type="ECO:0000256" key="2">
    <source>
        <dbReference type="ARBA" id="ARBA00012544"/>
    </source>
</evidence>
<name>A0AAV5UE53_9BILA</name>
<dbReference type="PANTHER" id="PTHR48043:SF23">
    <property type="entry name" value="UDP-GLUCURONOSYLTRANSFERASE"/>
    <property type="match status" value="1"/>
</dbReference>
<comment type="similarity">
    <text evidence="1">Belongs to the UDP-glycosyltransferase family.</text>
</comment>
<dbReference type="EMBL" id="BTSX01000006">
    <property type="protein sequence ID" value="GMT04664.1"/>
    <property type="molecule type" value="Genomic_DNA"/>
</dbReference>
<dbReference type="FunFam" id="3.40.50.2000:FF:000021">
    <property type="entry name" value="UDP-glucuronosyltransferase"/>
    <property type="match status" value="1"/>
</dbReference>
<reference evidence="7" key="1">
    <citation type="submission" date="2023-10" db="EMBL/GenBank/DDBJ databases">
        <title>Genome assembly of Pristionchus species.</title>
        <authorList>
            <person name="Yoshida K."/>
            <person name="Sommer R.J."/>
        </authorList>
    </citation>
    <scope>NUCLEOTIDE SEQUENCE</scope>
    <source>
        <strain evidence="7">RS0144</strain>
    </source>
</reference>
<evidence type="ECO:0000256" key="4">
    <source>
        <dbReference type="ARBA" id="ARBA00022679"/>
    </source>
</evidence>
<dbReference type="EC" id="2.4.1.17" evidence="2"/>
<sequence>GFFSFYHRKVNFSRMMEMQCRDVVDSEALTILNKTKFDLAITEVFDLCGVGLFNLLNPERTILASSVPLHEYLGEKLGLPKSFDTVPTKFRLNTLPLHRQGFKKFGIGELIDNAIQSAIWGMNMFGYVEEAESAIFKEIDPMFPGFQTLLRNAHGLMENVHPLLDLSKPTLQSIIPIGGITVGERSSNLIRKELEEDLEEAKSKKRILVSFGTVMNPKIMDFEIKRNLMEALGKLEEVVFFWNGKRKLMMDIEVPSNVKIHDWLPQNDLLASGQIDLFISHMGIGSMTEAAYNGVPLLAVPIFVDQHYNFLCASRLGIARFVDKTSLRESSDALTTAIREAIHDNDLTVNSKQLAQNLRNFGDQKKRMMDYINFVLSLPPHSPSMAFLNFHEGFSFKLSLLSLTHLAPNYAVSL</sequence>
<dbReference type="AlphaFoldDB" id="A0AAV5UE53"/>
<dbReference type="SUPFAM" id="SSF53756">
    <property type="entry name" value="UDP-Glycosyltransferase/glycogen phosphorylase"/>
    <property type="match status" value="1"/>
</dbReference>
<dbReference type="Pfam" id="PF00201">
    <property type="entry name" value="UDPGT"/>
    <property type="match status" value="1"/>
</dbReference>
<evidence type="ECO:0000256" key="5">
    <source>
        <dbReference type="ARBA" id="ARBA00022729"/>
    </source>
</evidence>
<protein>
    <recommendedName>
        <fullName evidence="2">glucuronosyltransferase</fullName>
        <ecNumber evidence="2">2.4.1.17</ecNumber>
    </recommendedName>
</protein>
<keyword evidence="8" id="KW-1185">Reference proteome</keyword>
<dbReference type="GO" id="GO:0015020">
    <property type="term" value="F:glucuronosyltransferase activity"/>
    <property type="evidence" value="ECO:0007669"/>
    <property type="project" value="UniProtKB-EC"/>
</dbReference>
<dbReference type="InterPro" id="IPR002213">
    <property type="entry name" value="UDP_glucos_trans"/>
</dbReference>
<feature type="non-terminal residue" evidence="7">
    <location>
        <position position="1"/>
    </location>
</feature>
<comment type="caution">
    <text evidence="7">The sequence shown here is derived from an EMBL/GenBank/DDBJ whole genome shotgun (WGS) entry which is preliminary data.</text>
</comment>
<feature type="non-terminal residue" evidence="7">
    <location>
        <position position="414"/>
    </location>
</feature>
<keyword evidence="5" id="KW-0732">Signal</keyword>
<gene>
    <name evidence="7" type="ORF">PENTCL1PPCAC_26838</name>
</gene>
<keyword evidence="4" id="KW-0808">Transferase</keyword>
<keyword evidence="3" id="KW-0328">Glycosyltransferase</keyword>
<evidence type="ECO:0000256" key="1">
    <source>
        <dbReference type="ARBA" id="ARBA00009995"/>
    </source>
</evidence>
<evidence type="ECO:0000256" key="6">
    <source>
        <dbReference type="ARBA" id="ARBA00047475"/>
    </source>
</evidence>
<dbReference type="CDD" id="cd03784">
    <property type="entry name" value="GT1_Gtf-like"/>
    <property type="match status" value="1"/>
</dbReference>
<dbReference type="PANTHER" id="PTHR48043">
    <property type="entry name" value="EG:EG0003.4 PROTEIN-RELATED"/>
    <property type="match status" value="1"/>
</dbReference>
<evidence type="ECO:0000313" key="7">
    <source>
        <dbReference type="EMBL" id="GMT04664.1"/>
    </source>
</evidence>
<evidence type="ECO:0000256" key="3">
    <source>
        <dbReference type="ARBA" id="ARBA00022676"/>
    </source>
</evidence>
<accession>A0AAV5UE53</accession>
<dbReference type="Proteomes" id="UP001432027">
    <property type="component" value="Unassembled WGS sequence"/>
</dbReference>